<evidence type="ECO:0000256" key="2">
    <source>
        <dbReference type="HAMAP-Rule" id="MF_01925"/>
    </source>
</evidence>
<dbReference type="HAMAP" id="MF_01925">
    <property type="entry name" value="P5C_reductase"/>
    <property type="match status" value="1"/>
</dbReference>
<evidence type="ECO:0000259" key="5">
    <source>
        <dbReference type="Pfam" id="PF14748"/>
    </source>
</evidence>
<sequence>MTNMKAKTLAQSDICFLGAGNMAVAMIRGLIAGGLVKGSQLYVLNRSGGEKIEKLGEQYGVRAGTIDRHQAEAVSGADVVVLAMKPKDAGEALFKLAPLLREGQLIVSVIAGLSIGSLQNALGRRPVVRTMPNTSSTIGLGATGIAFSPEVSEAQRKLTLEMFEATGKTAVVLEEAIDAVNALSGSGPAYIYYMMEAMIAGGVEQGLTPRQALELTAQTVLGAATMVLKTGEDPAELRRKVTSPNGTTQAAIEVLAGREFQASVRQAMLRCAERAREMGAEIDARIESIGKSQWTESGGSK</sequence>
<dbReference type="InterPro" id="IPR029036">
    <property type="entry name" value="P5CR_dimer"/>
</dbReference>
<dbReference type="Pfam" id="PF03807">
    <property type="entry name" value="F420_oxidored"/>
    <property type="match status" value="1"/>
</dbReference>
<comment type="catalytic activity">
    <reaction evidence="2">
        <text>L-proline + NADP(+) = (S)-1-pyrroline-5-carboxylate + NADPH + 2 H(+)</text>
        <dbReference type="Rhea" id="RHEA:14109"/>
        <dbReference type="ChEBI" id="CHEBI:15378"/>
        <dbReference type="ChEBI" id="CHEBI:17388"/>
        <dbReference type="ChEBI" id="CHEBI:57783"/>
        <dbReference type="ChEBI" id="CHEBI:58349"/>
        <dbReference type="ChEBI" id="CHEBI:60039"/>
        <dbReference type="EC" id="1.5.1.2"/>
    </reaction>
</comment>
<dbReference type="InterPro" id="IPR000304">
    <property type="entry name" value="Pyrroline-COOH_reductase"/>
</dbReference>
<comment type="similarity">
    <text evidence="1 2">Belongs to the pyrroline-5-carboxylate reductase family.</text>
</comment>
<reference evidence="7" key="1">
    <citation type="journal article" date="2019" name="Int. J. Syst. Evol. Microbiol.">
        <title>The Global Catalogue of Microorganisms (GCM) 10K type strain sequencing project: providing services to taxonomists for standard genome sequencing and annotation.</title>
        <authorList>
            <consortium name="The Broad Institute Genomics Platform"/>
            <consortium name="The Broad Institute Genome Sequencing Center for Infectious Disease"/>
            <person name="Wu L."/>
            <person name="Ma J."/>
        </authorList>
    </citation>
    <scope>NUCLEOTIDE SEQUENCE [LARGE SCALE GENOMIC DNA]</scope>
    <source>
        <strain evidence="7">JCM 18657</strain>
    </source>
</reference>
<dbReference type="Gene3D" id="1.10.3730.10">
    <property type="entry name" value="ProC C-terminal domain-like"/>
    <property type="match status" value="1"/>
</dbReference>
<keyword evidence="7" id="KW-1185">Reference proteome</keyword>
<keyword evidence="2" id="KW-0521">NADP</keyword>
<comment type="catalytic activity">
    <reaction evidence="2">
        <text>L-proline + NAD(+) = (S)-1-pyrroline-5-carboxylate + NADH + 2 H(+)</text>
        <dbReference type="Rhea" id="RHEA:14105"/>
        <dbReference type="ChEBI" id="CHEBI:15378"/>
        <dbReference type="ChEBI" id="CHEBI:17388"/>
        <dbReference type="ChEBI" id="CHEBI:57540"/>
        <dbReference type="ChEBI" id="CHEBI:57945"/>
        <dbReference type="ChEBI" id="CHEBI:60039"/>
        <dbReference type="EC" id="1.5.1.2"/>
    </reaction>
</comment>
<dbReference type="InterPro" id="IPR008927">
    <property type="entry name" value="6-PGluconate_DH-like_C_sf"/>
</dbReference>
<evidence type="ECO:0000313" key="7">
    <source>
        <dbReference type="Proteomes" id="UP001596528"/>
    </source>
</evidence>
<proteinExistence type="inferred from homology"/>
<dbReference type="PANTHER" id="PTHR11645:SF49">
    <property type="entry name" value="PYRROLINE-5-CARBOXYLATE REDUCTASE 1"/>
    <property type="match status" value="1"/>
</dbReference>
<dbReference type="SUPFAM" id="SSF51735">
    <property type="entry name" value="NAD(P)-binding Rossmann-fold domains"/>
    <property type="match status" value="1"/>
</dbReference>
<evidence type="ECO:0000256" key="1">
    <source>
        <dbReference type="ARBA" id="ARBA00005525"/>
    </source>
</evidence>
<comment type="caution">
    <text evidence="6">The sequence shown here is derived from an EMBL/GenBank/DDBJ whole genome shotgun (WGS) entry which is preliminary data.</text>
</comment>
<comment type="function">
    <text evidence="2">Catalyzes the reduction of 1-pyrroline-5-carboxylate (PCA) to L-proline.</text>
</comment>
<dbReference type="Proteomes" id="UP001596528">
    <property type="component" value="Unassembled WGS sequence"/>
</dbReference>
<dbReference type="NCBIfam" id="TIGR00112">
    <property type="entry name" value="proC"/>
    <property type="match status" value="1"/>
</dbReference>
<keyword evidence="2" id="KW-0641">Proline biosynthesis</keyword>
<dbReference type="PANTHER" id="PTHR11645">
    <property type="entry name" value="PYRROLINE-5-CARBOXYLATE REDUCTASE"/>
    <property type="match status" value="1"/>
</dbReference>
<protein>
    <recommendedName>
        <fullName evidence="2 3">Pyrroline-5-carboxylate reductase</fullName>
        <shortName evidence="2">P5C reductase</shortName>
        <shortName evidence="2">P5CR</shortName>
        <ecNumber evidence="2 3">1.5.1.2</ecNumber>
    </recommendedName>
    <alternativeName>
        <fullName evidence="2">PCA reductase</fullName>
    </alternativeName>
</protein>
<dbReference type="InterPro" id="IPR036291">
    <property type="entry name" value="NAD(P)-bd_dom_sf"/>
</dbReference>
<keyword evidence="2" id="KW-0028">Amino-acid biosynthesis</keyword>
<keyword evidence="2 6" id="KW-0560">Oxidoreductase</keyword>
<dbReference type="PIRSF" id="PIRSF000193">
    <property type="entry name" value="Pyrrol-5-carb_rd"/>
    <property type="match status" value="1"/>
</dbReference>
<feature type="domain" description="Pyrroline-5-carboxylate reductase catalytic N-terminal" evidence="4">
    <location>
        <begin position="14"/>
        <end position="112"/>
    </location>
</feature>
<evidence type="ECO:0000313" key="6">
    <source>
        <dbReference type="EMBL" id="MFC7750517.1"/>
    </source>
</evidence>
<dbReference type="EC" id="1.5.1.2" evidence="2 3"/>
<accession>A0ABW2V2X7</accession>
<name>A0ABW2V2X7_9BACL</name>
<keyword evidence="2" id="KW-0963">Cytoplasm</keyword>
<feature type="domain" description="Pyrroline-5-carboxylate reductase dimerisation" evidence="5">
    <location>
        <begin position="174"/>
        <end position="278"/>
    </location>
</feature>
<dbReference type="EMBL" id="JBHTGQ010000023">
    <property type="protein sequence ID" value="MFC7750517.1"/>
    <property type="molecule type" value="Genomic_DNA"/>
</dbReference>
<dbReference type="InterPro" id="IPR028939">
    <property type="entry name" value="P5C_Rdtase_cat_N"/>
</dbReference>
<comment type="pathway">
    <text evidence="2">Amino-acid biosynthesis; L-proline biosynthesis; L-proline from L-glutamate 5-semialdehyde: step 1/1.</text>
</comment>
<comment type="subcellular location">
    <subcellularLocation>
        <location evidence="2">Cytoplasm</location>
    </subcellularLocation>
</comment>
<dbReference type="Gene3D" id="3.40.50.720">
    <property type="entry name" value="NAD(P)-binding Rossmann-like Domain"/>
    <property type="match status" value="1"/>
</dbReference>
<organism evidence="6 7">
    <name type="scientific">Paenibacillus thermoaerophilus</name>
    <dbReference type="NCBI Taxonomy" id="1215385"/>
    <lineage>
        <taxon>Bacteria</taxon>
        <taxon>Bacillati</taxon>
        <taxon>Bacillota</taxon>
        <taxon>Bacilli</taxon>
        <taxon>Bacillales</taxon>
        <taxon>Paenibacillaceae</taxon>
        <taxon>Paenibacillus</taxon>
    </lineage>
</organism>
<dbReference type="GO" id="GO:0004735">
    <property type="term" value="F:pyrroline-5-carboxylate reductase activity"/>
    <property type="evidence" value="ECO:0007669"/>
    <property type="project" value="UniProtKB-EC"/>
</dbReference>
<dbReference type="RefSeq" id="WP_379252950.1">
    <property type="nucleotide sequence ID" value="NZ_JBHTGQ010000023.1"/>
</dbReference>
<evidence type="ECO:0000256" key="3">
    <source>
        <dbReference type="NCBIfam" id="TIGR00112"/>
    </source>
</evidence>
<dbReference type="Pfam" id="PF14748">
    <property type="entry name" value="P5CR_dimer"/>
    <property type="match status" value="1"/>
</dbReference>
<gene>
    <name evidence="2 6" type="primary">proC</name>
    <name evidence="6" type="ORF">ACFQWB_11340</name>
</gene>
<evidence type="ECO:0000259" key="4">
    <source>
        <dbReference type="Pfam" id="PF03807"/>
    </source>
</evidence>
<dbReference type="SUPFAM" id="SSF48179">
    <property type="entry name" value="6-phosphogluconate dehydrogenase C-terminal domain-like"/>
    <property type="match status" value="1"/>
</dbReference>